<accession>A0ABV0PZS5</accession>
<dbReference type="InterPro" id="IPR026736">
    <property type="entry name" value="Virilizer"/>
</dbReference>
<proteinExistence type="predicted"/>
<organism evidence="2 3">
    <name type="scientific">Goodea atripinnis</name>
    <dbReference type="NCBI Taxonomy" id="208336"/>
    <lineage>
        <taxon>Eukaryota</taxon>
        <taxon>Metazoa</taxon>
        <taxon>Chordata</taxon>
        <taxon>Craniata</taxon>
        <taxon>Vertebrata</taxon>
        <taxon>Euteleostomi</taxon>
        <taxon>Actinopterygii</taxon>
        <taxon>Neopterygii</taxon>
        <taxon>Teleostei</taxon>
        <taxon>Neoteleostei</taxon>
        <taxon>Acanthomorphata</taxon>
        <taxon>Ovalentaria</taxon>
        <taxon>Atherinomorphae</taxon>
        <taxon>Cyprinodontiformes</taxon>
        <taxon>Goodeidae</taxon>
        <taxon>Goodea</taxon>
    </lineage>
</organism>
<dbReference type="EMBL" id="JAHRIO010091965">
    <property type="protein sequence ID" value="MEQ2189032.1"/>
    <property type="molecule type" value="Genomic_DNA"/>
</dbReference>
<feature type="region of interest" description="Disordered" evidence="1">
    <location>
        <begin position="155"/>
        <end position="197"/>
    </location>
</feature>
<feature type="region of interest" description="Disordered" evidence="1">
    <location>
        <begin position="234"/>
        <end position="257"/>
    </location>
</feature>
<feature type="compositionally biased region" description="Basic and acidic residues" evidence="1">
    <location>
        <begin position="165"/>
        <end position="174"/>
    </location>
</feature>
<sequence length="286" mass="31393">MIYRAEGKSVCWGQVLRLLSLLDTLVSQRACKSSTLHLLSGSVSGDEQVADLFPLLLSLLVPPAGHSLQQQQQCSVLVGTILQSLCDQGSSEEPACVAPRLLSGSEMKSLLQWEDPESHPLTVLEKQMMVKVDLVALAQECCPELDLKAELERSFLSEPSSPGHTKSDYTEPAKRAHILPAPRGRGNRGGFGQNVARPHDIFRLRKQNTSRPPSMHVDDFVAAEFKDIGNPLGILPPKRLPKSTPKLPTRGLFTGNRGRATFHNQTRFFTPPQPKGVLLSGDTFIF</sequence>
<evidence type="ECO:0000256" key="1">
    <source>
        <dbReference type="SAM" id="MobiDB-lite"/>
    </source>
</evidence>
<dbReference type="Proteomes" id="UP001476798">
    <property type="component" value="Unassembled WGS sequence"/>
</dbReference>
<evidence type="ECO:0000313" key="3">
    <source>
        <dbReference type="Proteomes" id="UP001476798"/>
    </source>
</evidence>
<gene>
    <name evidence="2" type="ORF">GOODEAATRI_021003</name>
</gene>
<evidence type="ECO:0000313" key="2">
    <source>
        <dbReference type="EMBL" id="MEQ2189032.1"/>
    </source>
</evidence>
<comment type="caution">
    <text evidence="2">The sequence shown here is derived from an EMBL/GenBank/DDBJ whole genome shotgun (WGS) entry which is preliminary data.</text>
</comment>
<dbReference type="PANTHER" id="PTHR23185:SF0">
    <property type="entry name" value="PROTEIN VIRILIZER HOMOLOG"/>
    <property type="match status" value="1"/>
</dbReference>
<reference evidence="2 3" key="1">
    <citation type="submission" date="2021-06" db="EMBL/GenBank/DDBJ databases">
        <authorList>
            <person name="Palmer J.M."/>
        </authorList>
    </citation>
    <scope>NUCLEOTIDE SEQUENCE [LARGE SCALE GENOMIC DNA]</scope>
    <source>
        <strain evidence="2 3">GA_2019</strain>
        <tissue evidence="2">Muscle</tissue>
    </source>
</reference>
<dbReference type="PANTHER" id="PTHR23185">
    <property type="entry name" value="PROTEIN VIRILIZER HOMOLOG"/>
    <property type="match status" value="1"/>
</dbReference>
<name>A0ABV0PZS5_9TELE</name>
<keyword evidence="3" id="KW-1185">Reference proteome</keyword>
<protein>
    <submittedName>
        <fullName evidence="2">Uncharacterized protein</fullName>
    </submittedName>
</protein>